<dbReference type="Pfam" id="PF24803">
    <property type="entry name" value="DUF7704"/>
    <property type="match status" value="1"/>
</dbReference>
<keyword evidence="1" id="KW-0472">Membrane</keyword>
<keyword evidence="1" id="KW-1133">Transmembrane helix</keyword>
<evidence type="ECO:0000259" key="2">
    <source>
        <dbReference type="Pfam" id="PF24803"/>
    </source>
</evidence>
<evidence type="ECO:0000313" key="4">
    <source>
        <dbReference type="Proteomes" id="UP001147747"/>
    </source>
</evidence>
<keyword evidence="1" id="KW-0812">Transmembrane</keyword>
<feature type="transmembrane region" description="Helical" evidence="1">
    <location>
        <begin position="55"/>
        <end position="74"/>
    </location>
</feature>
<feature type="transmembrane region" description="Helical" evidence="1">
    <location>
        <begin position="124"/>
        <end position="145"/>
    </location>
</feature>
<dbReference type="OrthoDB" id="2937326at2759"/>
<dbReference type="InterPro" id="IPR056121">
    <property type="entry name" value="DUF7704"/>
</dbReference>
<feature type="transmembrane region" description="Helical" evidence="1">
    <location>
        <begin position="12"/>
        <end position="30"/>
    </location>
</feature>
<protein>
    <recommendedName>
        <fullName evidence="2">DUF7704 domain-containing protein</fullName>
    </recommendedName>
</protein>
<dbReference type="AlphaFoldDB" id="A0A9W9W1M1"/>
<proteinExistence type="predicted"/>
<dbReference type="RefSeq" id="XP_056488950.1">
    <property type="nucleotide sequence ID" value="XM_056629648.1"/>
</dbReference>
<feature type="domain" description="DUF7704" evidence="2">
    <location>
        <begin position="3"/>
        <end position="143"/>
    </location>
</feature>
<comment type="caution">
    <text evidence="3">The sequence shown here is derived from an EMBL/GenBank/DDBJ whole genome shotgun (WGS) entry which is preliminary data.</text>
</comment>
<accession>A0A9W9W1M1</accession>
<evidence type="ECO:0000313" key="3">
    <source>
        <dbReference type="EMBL" id="KAJ5396898.1"/>
    </source>
</evidence>
<reference evidence="3" key="2">
    <citation type="journal article" date="2023" name="IMA Fungus">
        <title>Comparative genomic study of the Penicillium genus elucidates a diverse pangenome and 15 lateral gene transfer events.</title>
        <authorList>
            <person name="Petersen C."/>
            <person name="Sorensen T."/>
            <person name="Nielsen M.R."/>
            <person name="Sondergaard T.E."/>
            <person name="Sorensen J.L."/>
            <person name="Fitzpatrick D.A."/>
            <person name="Frisvad J.C."/>
            <person name="Nielsen K.L."/>
        </authorList>
    </citation>
    <scope>NUCLEOTIDE SEQUENCE</scope>
    <source>
        <strain evidence="3">IBT 29677</strain>
    </source>
</reference>
<gene>
    <name evidence="3" type="ORF">N7509_005011</name>
</gene>
<keyword evidence="4" id="KW-1185">Reference proteome</keyword>
<dbReference type="PANTHER" id="PTHR37019:SF2">
    <property type="entry name" value="EXPERA DOMAIN-CONTAINING PROTEIN"/>
    <property type="match status" value="1"/>
</dbReference>
<name>A0A9W9W1M1_9EURO</name>
<dbReference type="Proteomes" id="UP001147747">
    <property type="component" value="Unassembled WGS sequence"/>
</dbReference>
<organism evidence="3 4">
    <name type="scientific">Penicillium cosmopolitanum</name>
    <dbReference type="NCBI Taxonomy" id="1131564"/>
    <lineage>
        <taxon>Eukaryota</taxon>
        <taxon>Fungi</taxon>
        <taxon>Dikarya</taxon>
        <taxon>Ascomycota</taxon>
        <taxon>Pezizomycotina</taxon>
        <taxon>Eurotiomycetes</taxon>
        <taxon>Eurotiomycetidae</taxon>
        <taxon>Eurotiales</taxon>
        <taxon>Aspergillaceae</taxon>
        <taxon>Penicillium</taxon>
    </lineage>
</organism>
<sequence>MPTILPPWPHILFGILEPFSLVLGSLAPIYDLESFVAGQTPHADPPISHPSTLAIAYQLGNLYSLLFLLGVAVLHTTTEPKVIRNYMIGLAIADVGHVYATYLGMGWDAFVDVGAWNALTWGNIGATAFIFFNRLGYLAGLFGSARAPKVASKKE</sequence>
<dbReference type="GeneID" id="81368628"/>
<reference evidence="3" key="1">
    <citation type="submission" date="2022-12" db="EMBL/GenBank/DDBJ databases">
        <authorList>
            <person name="Petersen C."/>
        </authorList>
    </citation>
    <scope>NUCLEOTIDE SEQUENCE</scope>
    <source>
        <strain evidence="3">IBT 29677</strain>
    </source>
</reference>
<dbReference type="PANTHER" id="PTHR37019">
    <property type="entry name" value="CHROMOSOME 1, WHOLE GENOME SHOTGUN SEQUENCE"/>
    <property type="match status" value="1"/>
</dbReference>
<dbReference type="EMBL" id="JAPZBU010000006">
    <property type="protein sequence ID" value="KAJ5396898.1"/>
    <property type="molecule type" value="Genomic_DNA"/>
</dbReference>
<evidence type="ECO:0000256" key="1">
    <source>
        <dbReference type="SAM" id="Phobius"/>
    </source>
</evidence>
<feature type="transmembrane region" description="Helical" evidence="1">
    <location>
        <begin position="86"/>
        <end position="104"/>
    </location>
</feature>